<proteinExistence type="predicted"/>
<protein>
    <submittedName>
        <fullName evidence="1">EC1118_1D0_6348p</fullName>
    </submittedName>
</protein>
<name>C8Z5Q5_YEAS8</name>
<dbReference type="EMBL" id="FN393063">
    <property type="protein sequence ID" value="CAY78844.1"/>
    <property type="molecule type" value="Genomic_DNA"/>
</dbReference>
<organism evidence="1 2">
    <name type="scientific">Saccharomyces cerevisiae (strain Lalvin EC1118 / Prise de mousse)</name>
    <name type="common">Baker's yeast</name>
    <dbReference type="NCBI Taxonomy" id="643680"/>
    <lineage>
        <taxon>Eukaryota</taxon>
        <taxon>Fungi</taxon>
        <taxon>Dikarya</taxon>
        <taxon>Ascomycota</taxon>
        <taxon>Saccharomycotina</taxon>
        <taxon>Saccharomycetes</taxon>
        <taxon>Saccharomycetales</taxon>
        <taxon>Saccharomycetaceae</taxon>
        <taxon>Saccharomyces</taxon>
    </lineage>
</organism>
<dbReference type="HOGENOM" id="CLU_1769529_0_0_1"/>
<sequence>MAFLSWTFFPSFFHFLERNRFFLTFATQLHYLNPFYILSFRVEWHQIWENLAYSDTNTFFHEYCWKIFPCLSAGIRNNGCCDAAKGQGKNKQHTPKQEEEIPNTSLRRHRSCCNMFTCSSPCYYLEINVGVIGVRRPVLSEEQRKNC</sequence>
<evidence type="ECO:0000313" key="2">
    <source>
        <dbReference type="Proteomes" id="UP000000286"/>
    </source>
</evidence>
<reference evidence="1 2" key="1">
    <citation type="journal article" date="2009" name="Proc. Natl. Acad. Sci. U.S.A.">
        <title>Eukaryote-to-eukaryote gene transfer events revealed by the genome sequence of the wine yeast Saccharomyces cerevisiae EC1118.</title>
        <authorList>
            <person name="Novo M."/>
            <person name="Bigey F."/>
            <person name="Beyne E."/>
            <person name="Galeote V."/>
            <person name="Gavory F."/>
            <person name="Mallet S."/>
            <person name="Cambot B."/>
            <person name="Legras J.L."/>
            <person name="Wincker P."/>
            <person name="Casaregola S."/>
            <person name="Dequin S."/>
        </authorList>
    </citation>
    <scope>NUCLEOTIDE SEQUENCE [LARGE SCALE GENOMIC DNA]</scope>
    <source>
        <strain evidence="2">Lalvin EC1118 / Prise de mousse</strain>
    </source>
</reference>
<gene>
    <name evidence="1" type="ORF">EC1118_1D0_6348g</name>
</gene>
<evidence type="ECO:0000313" key="1">
    <source>
        <dbReference type="EMBL" id="CAY78844.1"/>
    </source>
</evidence>
<dbReference type="Proteomes" id="UP000000286">
    <property type="component" value="Chromosome IV"/>
</dbReference>
<accession>C8Z5Q5</accession>
<dbReference type="AlphaFoldDB" id="C8Z5Q5"/>